<dbReference type="NCBIfam" id="NF007746">
    <property type="entry name" value="PRK10426.1"/>
    <property type="match status" value="1"/>
</dbReference>
<evidence type="ECO:0000313" key="5">
    <source>
        <dbReference type="EMBL" id="EEH57021.1"/>
    </source>
</evidence>
<dbReference type="Gene3D" id="2.60.40.1180">
    <property type="entry name" value="Golgi alpha-mannosidase II"/>
    <property type="match status" value="1"/>
</dbReference>
<protein>
    <submittedName>
        <fullName evidence="5">Glycoside hydrolase family 31 protein</fullName>
    </submittedName>
</protein>
<keyword evidence="2 5" id="KW-0378">Hydrolase</keyword>
<dbReference type="Gene3D" id="2.60.40.1760">
    <property type="entry name" value="glycosyl hydrolase (family 31)"/>
    <property type="match status" value="1"/>
</dbReference>
<dbReference type="AlphaFoldDB" id="C1MRT7"/>
<dbReference type="CDD" id="cd14752">
    <property type="entry name" value="GH31_N"/>
    <property type="match status" value="1"/>
</dbReference>
<feature type="non-terminal residue" evidence="5">
    <location>
        <position position="1"/>
    </location>
</feature>
<dbReference type="PANTHER" id="PTHR46959">
    <property type="entry name" value="SULFOQUINOVOSIDASE"/>
    <property type="match status" value="1"/>
</dbReference>
<evidence type="ECO:0000259" key="3">
    <source>
        <dbReference type="Pfam" id="PF01055"/>
    </source>
</evidence>
<dbReference type="InterPro" id="IPR052990">
    <property type="entry name" value="Sulfoquinovosidase_GH31"/>
</dbReference>
<dbReference type="InterPro" id="IPR011013">
    <property type="entry name" value="Gal_mutarotase_sf_dom"/>
</dbReference>
<dbReference type="EMBL" id="GG663739">
    <property type="protein sequence ID" value="EEH57021.1"/>
    <property type="molecule type" value="Genomic_DNA"/>
</dbReference>
<dbReference type="eggNOG" id="KOG1066">
    <property type="taxonomic scope" value="Eukaryota"/>
</dbReference>
<proteinExistence type="inferred from homology"/>
<dbReference type="Gene3D" id="3.20.20.80">
    <property type="entry name" value="Glycosidases"/>
    <property type="match status" value="1"/>
</dbReference>
<feature type="domain" description="Glycosyl hydrolase family 31 C-terminal" evidence="4">
    <location>
        <begin position="491"/>
        <end position="555"/>
    </location>
</feature>
<dbReference type="STRING" id="564608.C1MRT7"/>
<keyword evidence="2" id="KW-0326">Glycosidase</keyword>
<dbReference type="KEGG" id="mpp:MICPUCDRAFT_10168"/>
<dbReference type="GO" id="GO:0005975">
    <property type="term" value="P:carbohydrate metabolic process"/>
    <property type="evidence" value="ECO:0007669"/>
    <property type="project" value="InterPro"/>
</dbReference>
<organism evidence="6">
    <name type="scientific">Micromonas pusilla (strain CCMP1545)</name>
    <name type="common">Picoplanktonic green alga</name>
    <dbReference type="NCBI Taxonomy" id="564608"/>
    <lineage>
        <taxon>Eukaryota</taxon>
        <taxon>Viridiplantae</taxon>
        <taxon>Chlorophyta</taxon>
        <taxon>Mamiellophyceae</taxon>
        <taxon>Mamiellales</taxon>
        <taxon>Mamiellaceae</taxon>
        <taxon>Micromonas</taxon>
    </lineage>
</organism>
<dbReference type="Pfam" id="PF21365">
    <property type="entry name" value="Glyco_hydro_31_3rd"/>
    <property type="match status" value="1"/>
</dbReference>
<dbReference type="GeneID" id="9684370"/>
<dbReference type="SUPFAM" id="SSF74650">
    <property type="entry name" value="Galactose mutarotase-like"/>
    <property type="match status" value="1"/>
</dbReference>
<dbReference type="OMA" id="FMTDFGE"/>
<evidence type="ECO:0000256" key="2">
    <source>
        <dbReference type="RuleBase" id="RU361185"/>
    </source>
</evidence>
<feature type="domain" description="Glycoside hydrolase family 31 TIM barrel" evidence="3">
    <location>
        <begin position="143"/>
        <end position="479"/>
    </location>
</feature>
<dbReference type="Pfam" id="PF01055">
    <property type="entry name" value="Glyco_hydro_31_2nd"/>
    <property type="match status" value="1"/>
</dbReference>
<gene>
    <name evidence="5" type="ORF">MICPUCDRAFT_10168</name>
</gene>
<dbReference type="InterPro" id="IPR000322">
    <property type="entry name" value="Glyco_hydro_31_TIM"/>
</dbReference>
<dbReference type="InterPro" id="IPR017853">
    <property type="entry name" value="GH"/>
</dbReference>
<dbReference type="InterPro" id="IPR013780">
    <property type="entry name" value="Glyco_hydro_b"/>
</dbReference>
<dbReference type="GO" id="GO:0004553">
    <property type="term" value="F:hydrolase activity, hydrolyzing O-glycosyl compounds"/>
    <property type="evidence" value="ECO:0007669"/>
    <property type="project" value="InterPro"/>
</dbReference>
<dbReference type="SUPFAM" id="SSF51011">
    <property type="entry name" value="Glycosyl hydrolase domain"/>
    <property type="match status" value="1"/>
</dbReference>
<name>C1MRT7_MICPC</name>
<dbReference type="SUPFAM" id="SSF51445">
    <property type="entry name" value="(Trans)glycosidases"/>
    <property type="match status" value="1"/>
</dbReference>
<dbReference type="InterPro" id="IPR044112">
    <property type="entry name" value="YihQ_TIM-like"/>
</dbReference>
<dbReference type="CDD" id="cd06594">
    <property type="entry name" value="GH31_glucosidase_YihQ"/>
    <property type="match status" value="1"/>
</dbReference>
<evidence type="ECO:0000313" key="6">
    <source>
        <dbReference type="Proteomes" id="UP000001876"/>
    </source>
</evidence>
<dbReference type="OrthoDB" id="10070917at2759"/>
<dbReference type="GO" id="GO:0030246">
    <property type="term" value="F:carbohydrate binding"/>
    <property type="evidence" value="ECO:0007669"/>
    <property type="project" value="InterPro"/>
</dbReference>
<accession>C1MRT7</accession>
<feature type="non-terminal residue" evidence="5">
    <location>
        <position position="582"/>
    </location>
</feature>
<reference evidence="5 6" key="1">
    <citation type="journal article" date="2009" name="Science">
        <title>Green evolution and dynamic adaptations revealed by genomes of the marine picoeukaryotes Micromonas.</title>
        <authorList>
            <person name="Worden A.Z."/>
            <person name="Lee J.H."/>
            <person name="Mock T."/>
            <person name="Rouze P."/>
            <person name="Simmons M.P."/>
            <person name="Aerts A.L."/>
            <person name="Allen A.E."/>
            <person name="Cuvelier M.L."/>
            <person name="Derelle E."/>
            <person name="Everett M.V."/>
            <person name="Foulon E."/>
            <person name="Grimwood J."/>
            <person name="Gundlach H."/>
            <person name="Henrissat B."/>
            <person name="Napoli C."/>
            <person name="McDonald S.M."/>
            <person name="Parker M.S."/>
            <person name="Rombauts S."/>
            <person name="Salamov A."/>
            <person name="Von Dassow P."/>
            <person name="Badger J.H."/>
            <person name="Coutinho P.M."/>
            <person name="Demir E."/>
            <person name="Dubchak I."/>
            <person name="Gentemann C."/>
            <person name="Eikrem W."/>
            <person name="Gready J.E."/>
            <person name="John U."/>
            <person name="Lanier W."/>
            <person name="Lindquist E.A."/>
            <person name="Lucas S."/>
            <person name="Mayer K.F."/>
            <person name="Moreau H."/>
            <person name="Not F."/>
            <person name="Otillar R."/>
            <person name="Panaud O."/>
            <person name="Pangilinan J."/>
            <person name="Paulsen I."/>
            <person name="Piegu B."/>
            <person name="Poliakov A."/>
            <person name="Robbens S."/>
            <person name="Schmutz J."/>
            <person name="Toulza E."/>
            <person name="Wyss T."/>
            <person name="Zelensky A."/>
            <person name="Zhou K."/>
            <person name="Armbrust E.V."/>
            <person name="Bhattacharya D."/>
            <person name="Goodenough U.W."/>
            <person name="Van de Peer Y."/>
            <person name="Grigoriev I.V."/>
        </authorList>
    </citation>
    <scope>NUCLEOTIDE SEQUENCE [LARGE SCALE GENOMIC DNA]</scope>
    <source>
        <strain evidence="5 6">CCMP1545</strain>
    </source>
</reference>
<dbReference type="Proteomes" id="UP000001876">
    <property type="component" value="Unassembled WGS sequence"/>
</dbReference>
<comment type="similarity">
    <text evidence="1 2">Belongs to the glycosyl hydrolase 31 family.</text>
</comment>
<dbReference type="InterPro" id="IPR048395">
    <property type="entry name" value="Glyco_hydro_31_C"/>
</dbReference>
<keyword evidence="6" id="KW-1185">Reference proteome</keyword>
<evidence type="ECO:0000256" key="1">
    <source>
        <dbReference type="ARBA" id="ARBA00007806"/>
    </source>
</evidence>
<evidence type="ECO:0000259" key="4">
    <source>
        <dbReference type="Pfam" id="PF21365"/>
    </source>
</evidence>
<dbReference type="RefSeq" id="XP_003058566.1">
    <property type="nucleotide sequence ID" value="XM_003058520.1"/>
</dbReference>
<dbReference type="PANTHER" id="PTHR46959:SF2">
    <property type="entry name" value="SULFOQUINOVOSIDASE"/>
    <property type="match status" value="1"/>
</dbReference>
<sequence>KSVGLNQVILRYASDKHERIYGMGEQYSSLEHKGKRIPIITAEQGIGRGKQPVTFAFNRVFMGSGGNWHTTYTAIPHYVTSAARSVFLTNYSYAEFDFTDDETISILSTTPTNTLCGQIIGARSIPETVAAYTEYSGRMEPLPEWAYANGVILGMTGGSAKVRKVASMLRDAGVPLAGLWLQDWGGIRNTSIGIERVWWNWELDESNYPDWHALREEAAMNGTRLLTYTNPFLMDARGPKGRLYREAKEAGYMVQTVAGGVYRLGHEPGVSFGLLDLTNPAAVRWIEDVLHDMLKNTGAVGWMADFGEYLPFDCVLHSGEAPIAVHNRYPEDWAALNRRAMIRAGLGSKNEGGNGEGMFYSRSASSQTPRHTPLMWLGDQLVSWDAHDGMKSAVLGMLQGGLSGLALSHSDIGGYTATPGRHRTRELLMRWMELSALSDVVFRTHQGNRPLHNAQPWDTPELLDHLRDFARLHRALAPYRAELMRESSLTGMPLTRPLFMHYPHDVVASRVATQFLVGRDILAAPVMDRKTSRVHVYLPPGDTWLDVWTTQQAPAQPTGPRHGHGVWLTVDAPMGWPAVFIR</sequence>